<evidence type="ECO:0000259" key="7">
    <source>
        <dbReference type="SMART" id="SM00382"/>
    </source>
</evidence>
<proteinExistence type="inferred from homology"/>
<dbReference type="GO" id="GO:0005737">
    <property type="term" value="C:cytoplasm"/>
    <property type="evidence" value="ECO:0007669"/>
    <property type="project" value="TreeGrafter"/>
</dbReference>
<feature type="compositionally biased region" description="Basic and acidic residues" evidence="5">
    <location>
        <begin position="1043"/>
        <end position="1055"/>
    </location>
</feature>
<evidence type="ECO:0000256" key="1">
    <source>
        <dbReference type="ARBA" id="ARBA00022741"/>
    </source>
</evidence>
<evidence type="ECO:0000256" key="4">
    <source>
        <dbReference type="RuleBase" id="RU004432"/>
    </source>
</evidence>
<name>A0A7J6M7I0_PEROL</name>
<dbReference type="Gene3D" id="1.10.8.60">
    <property type="match status" value="2"/>
</dbReference>
<dbReference type="InterPro" id="IPR027417">
    <property type="entry name" value="P-loop_NTPase"/>
</dbReference>
<evidence type="ECO:0000259" key="8">
    <source>
        <dbReference type="SMART" id="SM01086"/>
    </source>
</evidence>
<dbReference type="CDD" id="cd00009">
    <property type="entry name" value="AAA"/>
    <property type="match status" value="1"/>
</dbReference>
<feature type="domain" description="AAA+ ATPase" evidence="7">
    <location>
        <begin position="639"/>
        <end position="790"/>
    </location>
</feature>
<comment type="caution">
    <text evidence="9">The sequence shown here is derived from an EMBL/GenBank/DDBJ whole genome shotgun (WGS) entry which is preliminary data.</text>
</comment>
<evidence type="ECO:0000256" key="6">
    <source>
        <dbReference type="SAM" id="Phobius"/>
    </source>
</evidence>
<dbReference type="SMART" id="SM01086">
    <property type="entry name" value="ClpB_D2-small"/>
    <property type="match status" value="1"/>
</dbReference>
<keyword evidence="6" id="KW-0472">Membrane</keyword>
<dbReference type="EMBL" id="JABAHT010000055">
    <property type="protein sequence ID" value="KAF4667366.1"/>
    <property type="molecule type" value="Genomic_DNA"/>
</dbReference>
<feature type="transmembrane region" description="Helical" evidence="6">
    <location>
        <begin position="32"/>
        <end position="52"/>
    </location>
</feature>
<keyword evidence="2 4" id="KW-0067">ATP-binding</keyword>
<dbReference type="OrthoDB" id="47330at2759"/>
<dbReference type="InterPro" id="IPR041546">
    <property type="entry name" value="ClpA/ClpB_AAA_lid"/>
</dbReference>
<keyword evidence="1 4" id="KW-0547">Nucleotide-binding</keyword>
<dbReference type="CDD" id="cd19499">
    <property type="entry name" value="RecA-like_ClpB_Hsp104-like"/>
    <property type="match status" value="1"/>
</dbReference>
<keyword evidence="6" id="KW-0812">Transmembrane</keyword>
<dbReference type="InterPro" id="IPR018368">
    <property type="entry name" value="ClpA/B_CS1"/>
</dbReference>
<dbReference type="GO" id="GO:0034605">
    <property type="term" value="P:cellular response to heat"/>
    <property type="evidence" value="ECO:0007669"/>
    <property type="project" value="TreeGrafter"/>
</dbReference>
<dbReference type="GO" id="GO:0005524">
    <property type="term" value="F:ATP binding"/>
    <property type="evidence" value="ECO:0007669"/>
    <property type="project" value="UniProtKB-KW"/>
</dbReference>
<dbReference type="InterPro" id="IPR003959">
    <property type="entry name" value="ATPase_AAA_core"/>
</dbReference>
<dbReference type="Proteomes" id="UP000570595">
    <property type="component" value="Unassembled WGS sequence"/>
</dbReference>
<dbReference type="Pfam" id="PF17871">
    <property type="entry name" value="AAA_lid_9"/>
    <property type="match status" value="1"/>
</dbReference>
<dbReference type="PROSITE" id="PS00871">
    <property type="entry name" value="CLPAB_2"/>
    <property type="match status" value="1"/>
</dbReference>
<feature type="domain" description="Clp ATPase C-terminal" evidence="8">
    <location>
        <begin position="793"/>
        <end position="885"/>
    </location>
</feature>
<evidence type="ECO:0000313" key="10">
    <source>
        <dbReference type="Proteomes" id="UP000570595"/>
    </source>
</evidence>
<feature type="domain" description="AAA+ ATPase" evidence="7">
    <location>
        <begin position="353"/>
        <end position="500"/>
    </location>
</feature>
<dbReference type="InterPro" id="IPR001270">
    <property type="entry name" value="ClpA/B"/>
</dbReference>
<dbReference type="PROSITE" id="PS00870">
    <property type="entry name" value="CLPAB_1"/>
    <property type="match status" value="1"/>
</dbReference>
<evidence type="ECO:0000256" key="3">
    <source>
        <dbReference type="ARBA" id="ARBA00023186"/>
    </source>
</evidence>
<feature type="region of interest" description="Disordered" evidence="5">
    <location>
        <begin position="1033"/>
        <end position="1055"/>
    </location>
</feature>
<dbReference type="PANTHER" id="PTHR11638">
    <property type="entry name" value="ATP-DEPENDENT CLP PROTEASE"/>
    <property type="match status" value="1"/>
</dbReference>
<comment type="similarity">
    <text evidence="4">Belongs to the ClpA/ClpB family.</text>
</comment>
<reference evidence="9 10" key="1">
    <citation type="submission" date="2020-04" db="EMBL/GenBank/DDBJ databases">
        <title>Perkinsus olseni comparative genomics.</title>
        <authorList>
            <person name="Bogema D.R."/>
        </authorList>
    </citation>
    <scope>NUCLEOTIDE SEQUENCE [LARGE SCALE GENOMIC DNA]</scope>
    <source>
        <strain evidence="9">ATCC PRA-179</strain>
    </source>
</reference>
<dbReference type="InterPro" id="IPR050130">
    <property type="entry name" value="ClpA_ClpB"/>
</dbReference>
<dbReference type="AlphaFoldDB" id="A0A7J6M7I0"/>
<dbReference type="InterPro" id="IPR028299">
    <property type="entry name" value="ClpA/B_CS2"/>
</dbReference>
<dbReference type="InterPro" id="IPR019489">
    <property type="entry name" value="Clp_ATPase_C"/>
</dbReference>
<evidence type="ECO:0000313" key="9">
    <source>
        <dbReference type="EMBL" id="KAF4667366.1"/>
    </source>
</evidence>
<evidence type="ECO:0000256" key="2">
    <source>
        <dbReference type="ARBA" id="ARBA00022840"/>
    </source>
</evidence>
<gene>
    <name evidence="9" type="primary">CLPC2</name>
    <name evidence="9" type="ORF">FOZ61_008379</name>
</gene>
<accession>A0A7J6M7I0</accession>
<organism evidence="9 10">
    <name type="scientific">Perkinsus olseni</name>
    <name type="common">Perkinsus atlanticus</name>
    <dbReference type="NCBI Taxonomy" id="32597"/>
    <lineage>
        <taxon>Eukaryota</taxon>
        <taxon>Sar</taxon>
        <taxon>Alveolata</taxon>
        <taxon>Perkinsozoa</taxon>
        <taxon>Perkinsea</taxon>
        <taxon>Perkinsida</taxon>
        <taxon>Perkinsidae</taxon>
        <taxon>Perkinsus</taxon>
    </lineage>
</organism>
<dbReference type="PRINTS" id="PR00300">
    <property type="entry name" value="CLPPROTEASEA"/>
</dbReference>
<sequence>MRQRDGAGAGLRDDTGSYGAPRRRARRSTVSLLLWGVCLAAAYACGSNLFLAPSRVTSRAASLRGSAVVGNPAVGALSSRGRTRSWDESSVQYLLGAAAVAVTLLSVTLSLSRHKSKRASTEGGGSAVARGSLASWWNSMMFDPNRGDAARHQIGKTAFDALSDSSVRAIHRAQEESINLAFVPLEGLLIGLASERSGGASKLLREAVVQVAELKHLSPLQPADLVSWGAVERVPLDDEVVEVVRNSVDTAEGPITTEALLEGVVARMLARPAFVDKGLKDKLQSVLQRLEEWKNDDTEKMPAGGFVPGTSGGSVLESCGRNLTALAREGKLLKCVGRDAEIGRMVQVLSRMTKNNPVLLGEPGVGKTAVAEGLAQLISNGEVPAHLADVAIWDVSIGSLLAGTKYRGEFEERLKKLVKEATEAHGKIILLIDELHTIVGAGATGDGAIDAANILKPALSRGELRVIGATTQSEYDKYIAKDPALERRFQPVVVPEPTQDQAVEMLMGVAGLYEEHHFVGFTDDAIKACVKLSSRYIPSRRLPDSALDAMDEAAARKRIQQGARPSSRVEVTANDVAQTVAQWTGIPLEELTKDESARLLNMEGRLDARVIGQKRATSAVARAIRRARVGVRGVGNKRPTACFLFCGPTGVGKTELSKALSDEYFGAEGRNMIRLDMSEFMERHSVSKLIGSPPGYVGYDSNSGGVLTDRVRRQPHSLVLIDEVEKAHPDVLNILLQVMDDGRLTDSHGRLADFSNVILVMTSNVGSSIEDLKRHFRPEFINRIDEVIPFASLTEEDIVRVVGLYVSRLQAALREQYNIDLKVTDGLTMALGKEGYSAEFGARHLNRVMQARVEDPIAELVLREKIHRGEEMVADYDGERDMIVFRNGNDDILTEMKCSDQTSAGPVLGPRSDGTSYLDDVRKILRAPPRGVLEAKILLGTAPEKFIQDGSCMVLEDYKLPDISCGIKNTKVDDVRIVSFSIGDYGMKTIRLGCPRVTYSGYANTRYRYMRMENGKRRRVRDITVIAEYGPSNSESLQFPDPLRGDKSQSHTREQGERCVAAANRIMEVVGAHDIPDGEDAFNKFHNAICVFYERPTHQVMRN</sequence>
<dbReference type="FunFam" id="3.40.50.300:FF:000025">
    <property type="entry name" value="ATP-dependent Clp protease subunit"/>
    <property type="match status" value="1"/>
</dbReference>
<dbReference type="Pfam" id="PF10431">
    <property type="entry name" value="ClpB_D2-small"/>
    <property type="match status" value="1"/>
</dbReference>
<dbReference type="SMART" id="SM00382">
    <property type="entry name" value="AAA"/>
    <property type="match status" value="2"/>
</dbReference>
<protein>
    <submittedName>
        <fullName evidence="9">Heat shock protein</fullName>
    </submittedName>
</protein>
<dbReference type="PANTHER" id="PTHR11638:SF175">
    <property type="entry name" value="ATP-DEPENDENT CLP PROTEASE, ATP-BINDING SUBUNIT CLPC"/>
    <property type="match status" value="1"/>
</dbReference>
<feature type="region of interest" description="Disordered" evidence="5">
    <location>
        <begin position="1"/>
        <end position="22"/>
    </location>
</feature>
<dbReference type="InterPro" id="IPR003593">
    <property type="entry name" value="AAA+_ATPase"/>
</dbReference>
<keyword evidence="3 4" id="KW-0143">Chaperone</keyword>
<dbReference type="Pfam" id="PF07724">
    <property type="entry name" value="AAA_2"/>
    <property type="match status" value="1"/>
</dbReference>
<dbReference type="Pfam" id="PF00004">
    <property type="entry name" value="AAA"/>
    <property type="match status" value="1"/>
</dbReference>
<keyword evidence="9" id="KW-0346">Stress response</keyword>
<dbReference type="Gene3D" id="3.40.50.300">
    <property type="entry name" value="P-loop containing nucleotide triphosphate hydrolases"/>
    <property type="match status" value="2"/>
</dbReference>
<evidence type="ECO:0000256" key="5">
    <source>
        <dbReference type="SAM" id="MobiDB-lite"/>
    </source>
</evidence>
<dbReference type="GO" id="GO:0016887">
    <property type="term" value="F:ATP hydrolysis activity"/>
    <property type="evidence" value="ECO:0007669"/>
    <property type="project" value="InterPro"/>
</dbReference>
<keyword evidence="6" id="KW-1133">Transmembrane helix</keyword>
<dbReference type="SUPFAM" id="SSF52540">
    <property type="entry name" value="P-loop containing nucleoside triphosphate hydrolases"/>
    <property type="match status" value="2"/>
</dbReference>